<organism evidence="1 2">
    <name type="scientific">Halosquirtibacter laminarini</name>
    <dbReference type="NCBI Taxonomy" id="3374600"/>
    <lineage>
        <taxon>Bacteria</taxon>
        <taxon>Pseudomonadati</taxon>
        <taxon>Bacteroidota</taxon>
        <taxon>Bacteroidia</taxon>
        <taxon>Marinilabiliales</taxon>
        <taxon>Prolixibacteraceae</taxon>
        <taxon>Halosquirtibacter</taxon>
    </lineage>
</organism>
<protein>
    <submittedName>
        <fullName evidence="1">HAD-IIIA family hydrolase</fullName>
    </submittedName>
</protein>
<keyword evidence="2" id="KW-1185">Reference proteome</keyword>
<proteinExistence type="predicted"/>
<keyword evidence="1" id="KW-0378">Hydrolase</keyword>
<sequence length="176" mass="19580">MGYFKEDLVYIRGFAFDVDGVLSKSIQTLDENGVPMRTTNIKDGYALVQAVKMGYPVAIITGGRSEAVRKRFAALGVQDIFIGANDKVAALNEWMSKYHLEKEQVLFIGDDIPDYDVMKLVGLPICPQDAAPEIKAVSKHISSYKGGEGIVRDMIEQVLKVQEKWTVSKDTPWSSF</sequence>
<reference evidence="1" key="1">
    <citation type="submission" date="2021-08" db="EMBL/GenBank/DDBJ databases">
        <title>Novel anaerobic bacterium isolated from sea squirt in East Sea, Republic of Korea.</title>
        <authorList>
            <person name="Nguyen T.H."/>
            <person name="Li Z."/>
            <person name="Lee Y.-J."/>
            <person name="Ko J."/>
            <person name="Kim S.-G."/>
        </authorList>
    </citation>
    <scope>NUCLEOTIDE SEQUENCE</scope>
    <source>
        <strain evidence="1">KCTC 25031</strain>
    </source>
</reference>
<evidence type="ECO:0000313" key="2">
    <source>
        <dbReference type="Proteomes" id="UP000826212"/>
    </source>
</evidence>
<dbReference type="Proteomes" id="UP000826212">
    <property type="component" value="Chromosome"/>
</dbReference>
<gene>
    <name evidence="1" type="ORF">K4L44_09890</name>
</gene>
<accession>A0AC61NBN2</accession>
<name>A0AC61NBN2_9BACT</name>
<dbReference type="EMBL" id="CP081303">
    <property type="protein sequence ID" value="QZE12898.1"/>
    <property type="molecule type" value="Genomic_DNA"/>
</dbReference>
<evidence type="ECO:0000313" key="1">
    <source>
        <dbReference type="EMBL" id="QZE12898.1"/>
    </source>
</evidence>